<name>A0AAE3SFA3_9BACT</name>
<dbReference type="InterPro" id="IPR027417">
    <property type="entry name" value="P-loop_NTPase"/>
</dbReference>
<evidence type="ECO:0008006" key="3">
    <source>
        <dbReference type="Google" id="ProtNLM"/>
    </source>
</evidence>
<evidence type="ECO:0000313" key="2">
    <source>
        <dbReference type="Proteomes" id="UP001209229"/>
    </source>
</evidence>
<evidence type="ECO:0000313" key="1">
    <source>
        <dbReference type="EMBL" id="MCW3786857.1"/>
    </source>
</evidence>
<dbReference type="RefSeq" id="WP_301190421.1">
    <property type="nucleotide sequence ID" value="NZ_JAPDPJ010000020.1"/>
</dbReference>
<accession>A0AAE3SFA3</accession>
<dbReference type="Gene3D" id="3.40.50.300">
    <property type="entry name" value="P-loop containing nucleotide triphosphate hydrolases"/>
    <property type="match status" value="1"/>
</dbReference>
<gene>
    <name evidence="1" type="ORF">OM075_10290</name>
</gene>
<dbReference type="EMBL" id="JAPDPJ010000020">
    <property type="protein sequence ID" value="MCW3786857.1"/>
    <property type="molecule type" value="Genomic_DNA"/>
</dbReference>
<sequence length="195" mass="22320">MESILKLTSKDANVVILFDENQDIFERQFQIPEHDSFIKLQLKYNFRNTLAISDYVTDKTNIPISSKETPEGLPVDTVSFSNVEELTKQLEFTIQRLVTIEKISCSDITILVDGHLNEHPLNQVEKIASYPLVPWHNDGEREGKALHFTSINRFKGLESPIVLLILNGGIEDVNTKMFYTQCTRAKSMLKVFCKN</sequence>
<dbReference type="AlphaFoldDB" id="A0AAE3SFA3"/>
<keyword evidence="2" id="KW-1185">Reference proteome</keyword>
<organism evidence="1 2">
    <name type="scientific">Plebeiibacterium sediminum</name>
    <dbReference type="NCBI Taxonomy" id="2992112"/>
    <lineage>
        <taxon>Bacteria</taxon>
        <taxon>Pseudomonadati</taxon>
        <taxon>Bacteroidota</taxon>
        <taxon>Bacteroidia</taxon>
        <taxon>Marinilabiliales</taxon>
        <taxon>Marinilabiliaceae</taxon>
        <taxon>Plebeiibacterium</taxon>
    </lineage>
</organism>
<proteinExistence type="predicted"/>
<reference evidence="1" key="1">
    <citation type="submission" date="2022-10" db="EMBL/GenBank/DDBJ databases">
        <authorList>
            <person name="Yu W.X."/>
        </authorList>
    </citation>
    <scope>NUCLEOTIDE SEQUENCE</scope>
    <source>
        <strain evidence="1">AAT</strain>
    </source>
</reference>
<dbReference type="SUPFAM" id="SSF52540">
    <property type="entry name" value="P-loop containing nucleoside triphosphate hydrolases"/>
    <property type="match status" value="1"/>
</dbReference>
<comment type="caution">
    <text evidence="1">The sequence shown here is derived from an EMBL/GenBank/DDBJ whole genome shotgun (WGS) entry which is preliminary data.</text>
</comment>
<protein>
    <recommendedName>
        <fullName evidence="3">UvrD-like helicase C-terminal domain-containing protein</fullName>
    </recommendedName>
</protein>
<dbReference type="Proteomes" id="UP001209229">
    <property type="component" value="Unassembled WGS sequence"/>
</dbReference>